<dbReference type="RefSeq" id="WP_188904164.1">
    <property type="nucleotide sequence ID" value="NZ_BMKS01000025.1"/>
</dbReference>
<organism evidence="1 2">
    <name type="scientific">Caldovatus sediminis</name>
    <dbReference type="NCBI Taxonomy" id="2041189"/>
    <lineage>
        <taxon>Bacteria</taxon>
        <taxon>Pseudomonadati</taxon>
        <taxon>Pseudomonadota</taxon>
        <taxon>Alphaproteobacteria</taxon>
        <taxon>Acetobacterales</taxon>
        <taxon>Roseomonadaceae</taxon>
        <taxon>Caldovatus</taxon>
    </lineage>
</organism>
<name>A0A8J3EF76_9PROT</name>
<accession>A0A8J3EF76</accession>
<comment type="caution">
    <text evidence="1">The sequence shown here is derived from an EMBL/GenBank/DDBJ whole genome shotgun (WGS) entry which is preliminary data.</text>
</comment>
<reference evidence="1 2" key="1">
    <citation type="journal article" date="2014" name="Int. J. Syst. Evol. Microbiol.">
        <title>Complete genome sequence of Corynebacterium casei LMG S-19264T (=DSM 44701T), isolated from a smear-ripened cheese.</title>
        <authorList>
            <consortium name="US DOE Joint Genome Institute (JGI-PGF)"/>
            <person name="Walter F."/>
            <person name="Albersmeier A."/>
            <person name="Kalinowski J."/>
            <person name="Ruckert C."/>
        </authorList>
    </citation>
    <scope>NUCLEOTIDE SEQUENCE [LARGE SCALE GENOMIC DNA]</scope>
    <source>
        <strain evidence="1 2">CGMCC 1.16330</strain>
    </source>
</reference>
<dbReference type="EMBL" id="BMKS01000025">
    <property type="protein sequence ID" value="GGG51669.1"/>
    <property type="molecule type" value="Genomic_DNA"/>
</dbReference>
<evidence type="ECO:0008006" key="3">
    <source>
        <dbReference type="Google" id="ProtNLM"/>
    </source>
</evidence>
<dbReference type="Pfam" id="PF09956">
    <property type="entry name" value="Phage_cement_2"/>
    <property type="match status" value="1"/>
</dbReference>
<proteinExistence type="predicted"/>
<evidence type="ECO:0000313" key="2">
    <source>
        <dbReference type="Proteomes" id="UP000597507"/>
    </source>
</evidence>
<dbReference type="Proteomes" id="UP000597507">
    <property type="component" value="Unassembled WGS sequence"/>
</dbReference>
<evidence type="ECO:0000313" key="1">
    <source>
        <dbReference type="EMBL" id="GGG51669.1"/>
    </source>
</evidence>
<dbReference type="PROSITE" id="PS51257">
    <property type="entry name" value="PROKAR_LIPOPROTEIN"/>
    <property type="match status" value="1"/>
</dbReference>
<dbReference type="AlphaFoldDB" id="A0A8J3EF76"/>
<dbReference type="PIRSF" id="PIRSF030771">
    <property type="entry name" value="UCP030771"/>
    <property type="match status" value="1"/>
</dbReference>
<keyword evidence="2" id="KW-1185">Reference proteome</keyword>
<protein>
    <recommendedName>
        <fullName evidence="3">DUF2190 family protein</fullName>
    </recommendedName>
</protein>
<gene>
    <name evidence="1" type="ORF">GCM10010964_43570</name>
</gene>
<sequence>MAKNYVHDGVRVTVAAPYALTSGGGCKVGALFGVAQTDAESGAPVALVTQGVFDLVAEDAGSGQDLAVGDVVYWDDTNRRATKTATDNMRIGVAVAAKASTATTVRVRLTDDR</sequence>
<dbReference type="InterPro" id="IPR011231">
    <property type="entry name" value="Phage_VT1-Sakai_H0018"/>
</dbReference>